<feature type="compositionally biased region" description="Polar residues" evidence="1">
    <location>
        <begin position="11"/>
        <end position="22"/>
    </location>
</feature>
<dbReference type="GeneID" id="9050202"/>
<keyword evidence="3" id="KW-1185">Reference proteome</keyword>
<feature type="region of interest" description="Disordered" evidence="1">
    <location>
        <begin position="1"/>
        <end position="22"/>
    </location>
</feature>
<accession>C5LS68</accession>
<evidence type="ECO:0000256" key="1">
    <source>
        <dbReference type="SAM" id="MobiDB-lite"/>
    </source>
</evidence>
<proteinExistence type="predicted"/>
<sequence>MFTRSRRPEETTAQTTDAQKQSFENYDLEAMPLVPMTGRPLKIAGSMVTGDNIFKRNVRKIVSGKTFKDIGVS</sequence>
<protein>
    <submittedName>
        <fullName evidence="2">Uncharacterized protein</fullName>
    </submittedName>
</protein>
<dbReference type="InParanoid" id="C5LS68"/>
<dbReference type="RefSeq" id="XP_002767712.1">
    <property type="nucleotide sequence ID" value="XM_002767666.1"/>
</dbReference>
<evidence type="ECO:0000313" key="2">
    <source>
        <dbReference type="EMBL" id="EER00430.1"/>
    </source>
</evidence>
<name>C5LS68_PERM5</name>
<evidence type="ECO:0000313" key="3">
    <source>
        <dbReference type="Proteomes" id="UP000007800"/>
    </source>
</evidence>
<dbReference type="Proteomes" id="UP000007800">
    <property type="component" value="Unassembled WGS sequence"/>
</dbReference>
<dbReference type="AlphaFoldDB" id="C5LS68"/>
<organism evidence="3">
    <name type="scientific">Perkinsus marinus (strain ATCC 50983 / TXsc)</name>
    <dbReference type="NCBI Taxonomy" id="423536"/>
    <lineage>
        <taxon>Eukaryota</taxon>
        <taxon>Sar</taxon>
        <taxon>Alveolata</taxon>
        <taxon>Perkinsozoa</taxon>
        <taxon>Perkinsea</taxon>
        <taxon>Perkinsida</taxon>
        <taxon>Perkinsidae</taxon>
        <taxon>Perkinsus</taxon>
    </lineage>
</organism>
<gene>
    <name evidence="2" type="ORF">Pmar_PMAR027774</name>
</gene>
<feature type="compositionally biased region" description="Basic and acidic residues" evidence="1">
    <location>
        <begin position="1"/>
        <end position="10"/>
    </location>
</feature>
<reference evidence="2 3" key="1">
    <citation type="submission" date="2008-07" db="EMBL/GenBank/DDBJ databases">
        <authorList>
            <person name="El-Sayed N."/>
            <person name="Caler E."/>
            <person name="Inman J."/>
            <person name="Amedeo P."/>
            <person name="Hass B."/>
            <person name="Wortman J."/>
        </authorList>
    </citation>
    <scope>NUCLEOTIDE SEQUENCE [LARGE SCALE GENOMIC DNA]</scope>
    <source>
        <strain evidence="3">ATCC 50983 / TXsc</strain>
    </source>
</reference>
<dbReference type="EMBL" id="GG685043">
    <property type="protein sequence ID" value="EER00430.1"/>
    <property type="molecule type" value="Genomic_DNA"/>
</dbReference>